<dbReference type="Pfam" id="PF07690">
    <property type="entry name" value="MFS_1"/>
    <property type="match status" value="1"/>
</dbReference>
<feature type="transmembrane region" description="Helical" evidence="6">
    <location>
        <begin position="12"/>
        <end position="34"/>
    </location>
</feature>
<dbReference type="InterPro" id="IPR036259">
    <property type="entry name" value="MFS_trans_sf"/>
</dbReference>
<gene>
    <name evidence="8" type="ORF">SAMN04489860_0098</name>
</gene>
<sequence>MPSLTSRGRATTLVGLVTIVALGAFETLAVATAMPAVAADLDGLRFYGLTFAATIAASVVSMVAAGPLTDRRGPAVVLLGGVGLFAAGLLVAGSAPTIGAFLAGRVLQGLGSGAYIVAVYVVVARTYDHAERPRVFAWFSAAWVVPALVGPAVAGLIVEHAGWRWVYWGVAVVLVPAVLMVAPSLRRDGGPTGTPGPVDPEDRRRVVLAVVAACGVGALHLAAGSSGAGAVVLGAVGAAAVLLTVAAILPAGTFRAARGIPTAVGINALTSTAFLTAESVLPLLLVTHHGLSAATAGLALTFAAVGWSSASWFRGRNPFDVEAVGFLRAGSLALVIGIGGAATLTIPAVPSAVGMAAWAVTGIGMGLTSPTLSVLVLDLAEPGRQGAAASALQTGSAVVAAPALAVVGAAVWMLRDAGTWGFVVVFALASACAAAAFVLAPRAAAGPGPDLDGGPGDGPPGDYAPSAATPSA</sequence>
<comment type="subcellular location">
    <subcellularLocation>
        <location evidence="1">Cell membrane</location>
        <topology evidence="1">Multi-pass membrane protein</topology>
    </subcellularLocation>
</comment>
<dbReference type="InterPro" id="IPR020846">
    <property type="entry name" value="MFS_dom"/>
</dbReference>
<feature type="domain" description="Major facilitator superfamily (MFS) profile" evidence="7">
    <location>
        <begin position="12"/>
        <end position="444"/>
    </location>
</feature>
<dbReference type="STRING" id="545619.SAMN04489860_0098"/>
<feature type="transmembrane region" description="Helical" evidence="6">
    <location>
        <begin position="264"/>
        <end position="285"/>
    </location>
</feature>
<dbReference type="GO" id="GO:0022857">
    <property type="term" value="F:transmembrane transporter activity"/>
    <property type="evidence" value="ECO:0007669"/>
    <property type="project" value="InterPro"/>
</dbReference>
<feature type="transmembrane region" description="Helical" evidence="6">
    <location>
        <begin position="206"/>
        <end position="223"/>
    </location>
</feature>
<keyword evidence="9" id="KW-1185">Reference proteome</keyword>
<feature type="compositionally biased region" description="Low complexity" evidence="5">
    <location>
        <begin position="460"/>
        <end position="472"/>
    </location>
</feature>
<evidence type="ECO:0000256" key="1">
    <source>
        <dbReference type="ARBA" id="ARBA00004651"/>
    </source>
</evidence>
<dbReference type="EMBL" id="LT629776">
    <property type="protein sequence ID" value="SDR80285.1"/>
    <property type="molecule type" value="Genomic_DNA"/>
</dbReference>
<proteinExistence type="predicted"/>
<dbReference type="GO" id="GO:0005886">
    <property type="term" value="C:plasma membrane"/>
    <property type="evidence" value="ECO:0007669"/>
    <property type="project" value="UniProtKB-SubCell"/>
</dbReference>
<feature type="transmembrane region" description="Helical" evidence="6">
    <location>
        <begin position="391"/>
        <end position="414"/>
    </location>
</feature>
<feature type="transmembrane region" description="Helical" evidence="6">
    <location>
        <begin position="229"/>
        <end position="252"/>
    </location>
</feature>
<feature type="transmembrane region" description="Helical" evidence="6">
    <location>
        <begin position="325"/>
        <end position="349"/>
    </location>
</feature>
<feature type="region of interest" description="Disordered" evidence="5">
    <location>
        <begin position="448"/>
        <end position="472"/>
    </location>
</feature>
<dbReference type="InterPro" id="IPR011701">
    <property type="entry name" value="MFS"/>
</dbReference>
<evidence type="ECO:0000256" key="4">
    <source>
        <dbReference type="ARBA" id="ARBA00023136"/>
    </source>
</evidence>
<dbReference type="Gene3D" id="1.20.1250.20">
    <property type="entry name" value="MFS general substrate transporter like domains"/>
    <property type="match status" value="1"/>
</dbReference>
<dbReference type="eggNOG" id="COG2814">
    <property type="taxonomic scope" value="Bacteria"/>
</dbReference>
<feature type="transmembrane region" description="Helical" evidence="6">
    <location>
        <begin position="420"/>
        <end position="440"/>
    </location>
</feature>
<feature type="transmembrane region" description="Helical" evidence="6">
    <location>
        <begin position="135"/>
        <end position="159"/>
    </location>
</feature>
<evidence type="ECO:0000259" key="7">
    <source>
        <dbReference type="PROSITE" id="PS50850"/>
    </source>
</evidence>
<dbReference type="AlphaFoldDB" id="A0A1H1M1T3"/>
<evidence type="ECO:0000313" key="9">
    <source>
        <dbReference type="Proteomes" id="UP000185663"/>
    </source>
</evidence>
<evidence type="ECO:0000256" key="5">
    <source>
        <dbReference type="SAM" id="MobiDB-lite"/>
    </source>
</evidence>
<feature type="transmembrane region" description="Helical" evidence="6">
    <location>
        <begin position="75"/>
        <end position="95"/>
    </location>
</feature>
<name>A0A1H1M1T3_9CELL</name>
<dbReference type="Proteomes" id="UP000185663">
    <property type="component" value="Chromosome I"/>
</dbReference>
<feature type="transmembrane region" description="Helical" evidence="6">
    <location>
        <begin position="46"/>
        <end position="68"/>
    </location>
</feature>
<dbReference type="PANTHER" id="PTHR23501:SF154">
    <property type="entry name" value="MULTIDRUG-EFFLUX TRANSPORTER RV1634-RELATED"/>
    <property type="match status" value="1"/>
</dbReference>
<accession>A0A1H1M1T3</accession>
<organism evidence="8 9">
    <name type="scientific">Paraoerskovia marina</name>
    <dbReference type="NCBI Taxonomy" id="545619"/>
    <lineage>
        <taxon>Bacteria</taxon>
        <taxon>Bacillati</taxon>
        <taxon>Actinomycetota</taxon>
        <taxon>Actinomycetes</taxon>
        <taxon>Micrococcales</taxon>
        <taxon>Cellulomonadaceae</taxon>
        <taxon>Paraoerskovia</taxon>
    </lineage>
</organism>
<evidence type="ECO:0000256" key="3">
    <source>
        <dbReference type="ARBA" id="ARBA00022989"/>
    </source>
</evidence>
<dbReference type="PROSITE" id="PS50850">
    <property type="entry name" value="MFS"/>
    <property type="match status" value="1"/>
</dbReference>
<dbReference type="OrthoDB" id="9778875at2"/>
<dbReference type="SUPFAM" id="SSF103473">
    <property type="entry name" value="MFS general substrate transporter"/>
    <property type="match status" value="1"/>
</dbReference>
<keyword evidence="2 6" id="KW-0812">Transmembrane</keyword>
<evidence type="ECO:0000313" key="8">
    <source>
        <dbReference type="EMBL" id="SDR80285.1"/>
    </source>
</evidence>
<dbReference type="RefSeq" id="WP_083371163.1">
    <property type="nucleotide sequence ID" value="NZ_LT629776.1"/>
</dbReference>
<dbReference type="PANTHER" id="PTHR23501">
    <property type="entry name" value="MAJOR FACILITATOR SUPERFAMILY"/>
    <property type="match status" value="1"/>
</dbReference>
<feature type="transmembrane region" description="Helical" evidence="6">
    <location>
        <begin position="355"/>
        <end position="379"/>
    </location>
</feature>
<feature type="transmembrane region" description="Helical" evidence="6">
    <location>
        <begin position="101"/>
        <end position="123"/>
    </location>
</feature>
<protein>
    <submittedName>
        <fullName evidence="8">Major Facilitator Superfamily protein</fullName>
    </submittedName>
</protein>
<feature type="transmembrane region" description="Helical" evidence="6">
    <location>
        <begin position="291"/>
        <end position="313"/>
    </location>
</feature>
<keyword evidence="4 6" id="KW-0472">Membrane</keyword>
<evidence type="ECO:0000256" key="2">
    <source>
        <dbReference type="ARBA" id="ARBA00022692"/>
    </source>
</evidence>
<evidence type="ECO:0000256" key="6">
    <source>
        <dbReference type="SAM" id="Phobius"/>
    </source>
</evidence>
<keyword evidence="3 6" id="KW-1133">Transmembrane helix</keyword>
<feature type="transmembrane region" description="Helical" evidence="6">
    <location>
        <begin position="165"/>
        <end position="185"/>
    </location>
</feature>
<reference evidence="8 9" key="1">
    <citation type="submission" date="2016-10" db="EMBL/GenBank/DDBJ databases">
        <authorList>
            <person name="de Groot N.N."/>
        </authorList>
    </citation>
    <scope>NUCLEOTIDE SEQUENCE [LARGE SCALE GENOMIC DNA]</scope>
    <source>
        <strain evidence="8 9">DSM 22126</strain>
    </source>
</reference>
<dbReference type="PRINTS" id="PR01036">
    <property type="entry name" value="TCRTETB"/>
</dbReference>